<dbReference type="SUPFAM" id="SSF52540">
    <property type="entry name" value="P-loop containing nucleoside triphosphate hydrolases"/>
    <property type="match status" value="1"/>
</dbReference>
<dbReference type="EMBL" id="JAVLVU010000001">
    <property type="protein sequence ID" value="MDT3403482.1"/>
    <property type="molecule type" value="Genomic_DNA"/>
</dbReference>
<dbReference type="InterPro" id="IPR003439">
    <property type="entry name" value="ABC_transporter-like_ATP-bd"/>
</dbReference>
<keyword evidence="4 6" id="KW-0067">ATP-binding</keyword>
<organism evidence="6 7">
    <name type="scientific">Mucilaginibacter terrae</name>
    <dbReference type="NCBI Taxonomy" id="1955052"/>
    <lineage>
        <taxon>Bacteria</taxon>
        <taxon>Pseudomonadati</taxon>
        <taxon>Bacteroidota</taxon>
        <taxon>Sphingobacteriia</taxon>
        <taxon>Sphingobacteriales</taxon>
        <taxon>Sphingobacteriaceae</taxon>
        <taxon>Mucilaginibacter</taxon>
    </lineage>
</organism>
<evidence type="ECO:0000313" key="6">
    <source>
        <dbReference type="EMBL" id="MDT3403482.1"/>
    </source>
</evidence>
<dbReference type="SMART" id="SM00382">
    <property type="entry name" value="AAA"/>
    <property type="match status" value="1"/>
</dbReference>
<dbReference type="GO" id="GO:0005524">
    <property type="term" value="F:ATP binding"/>
    <property type="evidence" value="ECO:0007669"/>
    <property type="project" value="UniProtKB-KW"/>
</dbReference>
<evidence type="ECO:0000313" key="7">
    <source>
        <dbReference type="Proteomes" id="UP001258315"/>
    </source>
</evidence>
<dbReference type="Gene3D" id="3.40.50.300">
    <property type="entry name" value="P-loop containing nucleotide triphosphate hydrolases"/>
    <property type="match status" value="1"/>
</dbReference>
<dbReference type="PROSITE" id="PS50893">
    <property type="entry name" value="ABC_TRANSPORTER_2"/>
    <property type="match status" value="1"/>
</dbReference>
<evidence type="ECO:0000256" key="1">
    <source>
        <dbReference type="ARBA" id="ARBA00005417"/>
    </source>
</evidence>
<keyword evidence="2" id="KW-0813">Transport</keyword>
<name>A0ABU3GUM5_9SPHI</name>
<feature type="domain" description="ABC transporter" evidence="5">
    <location>
        <begin position="2"/>
        <end position="223"/>
    </location>
</feature>
<evidence type="ECO:0000256" key="3">
    <source>
        <dbReference type="ARBA" id="ARBA00022741"/>
    </source>
</evidence>
<dbReference type="Proteomes" id="UP001258315">
    <property type="component" value="Unassembled WGS sequence"/>
</dbReference>
<keyword evidence="7" id="KW-1185">Reference proteome</keyword>
<comment type="similarity">
    <text evidence="1">Belongs to the ABC transporter superfamily.</text>
</comment>
<protein>
    <submittedName>
        <fullName evidence="6">ABC-2 type transport system ATP-binding protein</fullName>
    </submittedName>
</protein>
<dbReference type="InterPro" id="IPR027417">
    <property type="entry name" value="P-loop_NTPase"/>
</dbReference>
<dbReference type="Pfam" id="PF00005">
    <property type="entry name" value="ABC_tran"/>
    <property type="match status" value="1"/>
</dbReference>
<accession>A0ABU3GUM5</accession>
<proteinExistence type="inferred from homology"/>
<comment type="caution">
    <text evidence="6">The sequence shown here is derived from an EMBL/GenBank/DDBJ whole genome shotgun (WGS) entry which is preliminary data.</text>
</comment>
<evidence type="ECO:0000259" key="5">
    <source>
        <dbReference type="PROSITE" id="PS50893"/>
    </source>
</evidence>
<dbReference type="RefSeq" id="WP_311950497.1">
    <property type="nucleotide sequence ID" value="NZ_JAVLVU010000001.1"/>
</dbReference>
<dbReference type="PROSITE" id="PS00211">
    <property type="entry name" value="ABC_TRANSPORTER_1"/>
    <property type="match status" value="1"/>
</dbReference>
<evidence type="ECO:0000256" key="2">
    <source>
        <dbReference type="ARBA" id="ARBA00022448"/>
    </source>
</evidence>
<keyword evidence="3" id="KW-0547">Nucleotide-binding</keyword>
<evidence type="ECO:0000256" key="4">
    <source>
        <dbReference type="ARBA" id="ARBA00022840"/>
    </source>
</evidence>
<dbReference type="InterPro" id="IPR003593">
    <property type="entry name" value="AAA+_ATPase"/>
</dbReference>
<dbReference type="PANTHER" id="PTHR43335:SF8">
    <property type="entry name" value="ABC TRANSPORTER, ATP-BINDING PROTEIN"/>
    <property type="match status" value="1"/>
</dbReference>
<reference evidence="7" key="1">
    <citation type="submission" date="2023-07" db="EMBL/GenBank/DDBJ databases">
        <title>Functional and genomic diversity of the sorghum phyllosphere microbiome.</title>
        <authorList>
            <person name="Shade A."/>
        </authorList>
    </citation>
    <scope>NUCLEOTIDE SEQUENCE [LARGE SCALE GENOMIC DNA]</scope>
    <source>
        <strain evidence="7">SORGH_AS_0422</strain>
    </source>
</reference>
<gene>
    <name evidence="6" type="ORF">QE417_002554</name>
</gene>
<sequence length="284" mass="30641">MLTATHLSKSYKSGRALDDVSIQMLPGQICGLLGRNGAGKTTLFRILCGLIKPDSGQLSITSQRSKPVGGIIERPGLYPYLNAYDNLKLFAQIQGAPNHKESINQNLLKVGLPTDRKDPVRNFSLGMKQRLGIAIALLNNPEYLVLDEPFSGLDPIGVTALINLVADLATKENISILLSSHLMGELTKCCNYLYVMDKGRLVNQGTTAQLINHHIHSFNITAQNIASSVVLQKYRPVMGVNGASIVCNADAIPALLGQLLTEGIQVTSCTPELSLEQLVNAPQS</sequence>
<dbReference type="PANTHER" id="PTHR43335">
    <property type="entry name" value="ABC TRANSPORTER, ATP-BINDING PROTEIN"/>
    <property type="match status" value="1"/>
</dbReference>
<dbReference type="InterPro" id="IPR017871">
    <property type="entry name" value="ABC_transporter-like_CS"/>
</dbReference>